<reference evidence="1" key="1">
    <citation type="journal article" date="2011" name="PLoS Genet.">
        <title>Parallel evolution of a type IV secretion system in radiating lineages of the host-restricted bacterial pathogen Bartonella.</title>
        <authorList>
            <person name="Engel P."/>
            <person name="Salzburger W."/>
            <person name="Liesch M."/>
            <person name="Chang C.C."/>
            <person name="Maruyama S."/>
            <person name="Lanz C."/>
            <person name="Calteau A."/>
            <person name="Lajus A."/>
            <person name="Medigue C."/>
            <person name="Schuster S.C."/>
            <person name="Dehio C."/>
        </authorList>
    </citation>
    <scope>NUCLEOTIDE SEQUENCE</scope>
    <source>
        <strain evidence="1">R1</strain>
    </source>
</reference>
<organism evidence="1">
    <name type="scientific">Bartonella schoenbuchensis (strain DSM 13525 / NCTC 13165 / R1)</name>
    <dbReference type="NCBI Taxonomy" id="687861"/>
    <lineage>
        <taxon>Bacteria</taxon>
        <taxon>Pseudomonadati</taxon>
        <taxon>Pseudomonadota</taxon>
        <taxon>Alphaproteobacteria</taxon>
        <taxon>Hyphomicrobiales</taxon>
        <taxon>Bartonellaceae</taxon>
        <taxon>Bartonella</taxon>
    </lineage>
</organism>
<gene>
    <name evidence="1" type="ORF">B11C_40490</name>
</gene>
<proteinExistence type="predicted"/>
<dbReference type="EMBL" id="FN645509">
    <property type="protein sequence ID" value="CBI82633.1"/>
    <property type="molecule type" value="Genomic_DNA"/>
</dbReference>
<name>E6Z0J5_BARSR</name>
<protein>
    <submittedName>
        <fullName evidence="1">Uncharacterized protein</fullName>
    </submittedName>
</protein>
<accession>E6Z0J5</accession>
<dbReference type="AlphaFoldDB" id="E6Z0J5"/>
<evidence type="ECO:0000313" key="1">
    <source>
        <dbReference type="EMBL" id="CBI82633.1"/>
    </source>
</evidence>
<sequence>MHTMLIYPDYLNNRDKNSGLCVFCPLVKEGGSCLS</sequence>